<feature type="region of interest" description="Disordered" evidence="1">
    <location>
        <begin position="535"/>
        <end position="576"/>
    </location>
</feature>
<dbReference type="InterPro" id="IPR032830">
    <property type="entry name" value="XPB/Ssl2_N"/>
</dbReference>
<evidence type="ECO:0000256" key="1">
    <source>
        <dbReference type="SAM" id="MobiDB-lite"/>
    </source>
</evidence>
<dbReference type="AlphaFoldDB" id="A0A4R5KTD3"/>
<dbReference type="Pfam" id="PF13625">
    <property type="entry name" value="Helicase_C_3"/>
    <property type="match status" value="1"/>
</dbReference>
<reference evidence="3 4" key="1">
    <citation type="submission" date="2019-03" db="EMBL/GenBank/DDBJ databases">
        <title>This is whole genome sequence of Paenibacillus sp MS74 strain.</title>
        <authorList>
            <person name="Trinh H.N."/>
        </authorList>
    </citation>
    <scope>NUCLEOTIDE SEQUENCE [LARGE SCALE GENOMIC DNA]</scope>
    <source>
        <strain evidence="3 4">MS74</strain>
    </source>
</reference>
<accession>A0A4R5KTD3</accession>
<gene>
    <name evidence="3" type="ORF">E1757_12640</name>
</gene>
<organism evidence="3 4">
    <name type="scientific">Paenibacillus piri</name>
    <dbReference type="NCBI Taxonomy" id="2547395"/>
    <lineage>
        <taxon>Bacteria</taxon>
        <taxon>Bacillati</taxon>
        <taxon>Bacillota</taxon>
        <taxon>Bacilli</taxon>
        <taxon>Bacillales</taxon>
        <taxon>Paenibacillaceae</taxon>
        <taxon>Paenibacillus</taxon>
    </lineage>
</organism>
<protein>
    <recommendedName>
        <fullName evidence="2">Helicase XPB/Ssl2 N-terminal domain-containing protein</fullName>
    </recommendedName>
</protein>
<evidence type="ECO:0000259" key="2">
    <source>
        <dbReference type="Pfam" id="PF13625"/>
    </source>
</evidence>
<evidence type="ECO:0000313" key="3">
    <source>
        <dbReference type="EMBL" id="TDF98328.1"/>
    </source>
</evidence>
<dbReference type="Proteomes" id="UP000295636">
    <property type="component" value="Unassembled WGS sequence"/>
</dbReference>
<dbReference type="EMBL" id="SMRT01000004">
    <property type="protein sequence ID" value="TDF98328.1"/>
    <property type="molecule type" value="Genomic_DNA"/>
</dbReference>
<sequence>MAGVTFGNGGGVDMNNTFYLSKMPQELKARIEAEPVYAPWLLRGETLKSIWSDPAIMEAVLNQLSVREKQVLQIVVVSIGCEPFDWARLERLATHIMSGAEAKVGFIHLLKKGLIYMFRKSWGEHVYVVAEDALGLWQRLLLSAEEERLLPLAESPAVSCTGKSGPALALQLLHTLVFIAQNEMKLTKNGTLHKKQVQKWLDALPLENEPFQGSALKYAYADVYPVKLAVMMEFLQRLELVEQRGDQLRLREEAVNGWLVLNEREQNKRLYLIWKRIVFPGTAWLQHAALLLERQPEGIWLRAAGLLQWLRRQGICMPFEADAAADRELQSQLEQQWLEPLVAFGWLAKGTDSSAHAGGGEAAYMWLARPSADDGLPAADDEDDAEQRFYVQPDFEILMPPSVPYIVRWQLSAFADRIKTDQVSVYKLSKESLQRGLENGCRLEDTLQFLERHALYGLPDNVKLTLEQWAKPFGKVQLVEAVLLRCSDAEAAEAVSKLPGSAECLLEAVGDRAWMVRTDRLKRLTELLEKAGWMPGKLLQPGGPAPSGRGGISQPDYHERIDASDDSSGNGVNPAAEPLQLGDKGFLYSRHNHIYFEMDARIPEVRELYPDLQGVPQGWMRDYRTYHPSTRREMVEKALEWKTALQIRRNGRDEVIAPRKLQDTRGTWSMTGLQQSKLQEVCLFPEEWQEMKIIVPGVTDKY</sequence>
<proteinExistence type="predicted"/>
<dbReference type="OrthoDB" id="2987331at2"/>
<name>A0A4R5KTD3_9BACL</name>
<keyword evidence="4" id="KW-1185">Reference proteome</keyword>
<comment type="caution">
    <text evidence="3">The sequence shown here is derived from an EMBL/GenBank/DDBJ whole genome shotgun (WGS) entry which is preliminary data.</text>
</comment>
<feature type="domain" description="Helicase XPB/Ssl2 N-terminal" evidence="2">
    <location>
        <begin position="390"/>
        <end position="508"/>
    </location>
</feature>
<evidence type="ECO:0000313" key="4">
    <source>
        <dbReference type="Proteomes" id="UP000295636"/>
    </source>
</evidence>